<dbReference type="AlphaFoldDB" id="W2J2I1"/>
<dbReference type="VEuPathDB" id="FungiDB:PPTG_11525"/>
<dbReference type="EMBL" id="KI672940">
    <property type="protein sequence ID" value="ETL39992.1"/>
    <property type="molecule type" value="Genomic_DNA"/>
</dbReference>
<proteinExistence type="predicted"/>
<dbReference type="Proteomes" id="UP000053864">
    <property type="component" value="Unassembled WGS sequence"/>
</dbReference>
<feature type="compositionally biased region" description="Basic and acidic residues" evidence="1">
    <location>
        <begin position="7"/>
        <end position="25"/>
    </location>
</feature>
<evidence type="ECO:0000256" key="1">
    <source>
        <dbReference type="SAM" id="MobiDB-lite"/>
    </source>
</evidence>
<feature type="region of interest" description="Disordered" evidence="1">
    <location>
        <begin position="1"/>
        <end position="45"/>
    </location>
</feature>
<name>W2J2I1_PHYNI</name>
<reference evidence="2 3" key="1">
    <citation type="submission" date="2013-11" db="EMBL/GenBank/DDBJ databases">
        <title>The Genome Sequence of Phytophthora parasitica CJ05E6.</title>
        <authorList>
            <consortium name="The Broad Institute Genomics Platform"/>
            <person name="Russ C."/>
            <person name="Tyler B."/>
            <person name="Panabieres F."/>
            <person name="Shan W."/>
            <person name="Tripathy S."/>
            <person name="Grunwald N."/>
            <person name="Machado M."/>
            <person name="Johnson C.S."/>
            <person name="Arredondo F."/>
            <person name="Hong C."/>
            <person name="Coffey M."/>
            <person name="Young S.K."/>
            <person name="Zeng Q."/>
            <person name="Gargeya S."/>
            <person name="Fitzgerald M."/>
            <person name="Abouelleil A."/>
            <person name="Alvarado L."/>
            <person name="Chapman S.B."/>
            <person name="Gainer-Dewar J."/>
            <person name="Goldberg J."/>
            <person name="Griggs A."/>
            <person name="Gujja S."/>
            <person name="Hansen M."/>
            <person name="Howarth C."/>
            <person name="Imamovic A."/>
            <person name="Ireland A."/>
            <person name="Larimer J."/>
            <person name="McCowan C."/>
            <person name="Murphy C."/>
            <person name="Pearson M."/>
            <person name="Poon T.W."/>
            <person name="Priest M."/>
            <person name="Roberts A."/>
            <person name="Saif S."/>
            <person name="Shea T."/>
            <person name="Sykes S."/>
            <person name="Wortman J."/>
            <person name="Nusbaum C."/>
            <person name="Birren B."/>
        </authorList>
    </citation>
    <scope>NUCLEOTIDE SEQUENCE [LARGE SCALE GENOMIC DNA]</scope>
    <source>
        <strain evidence="2 3">CJ05E6</strain>
    </source>
</reference>
<gene>
    <name evidence="2" type="ORF">L916_08720</name>
</gene>
<protein>
    <submittedName>
        <fullName evidence="2">Uncharacterized protein</fullName>
    </submittedName>
</protein>
<accession>W2J2I1</accession>
<sequence>MKTSRTVVKEDKEVDAYDRNAKSNAEEGDQGEVEHDEKRFTGEQEEDVCHEKNALISLRGPVAKLMPSTKQGLTLKPVSKRHTGSLDILVYEGIIAVYVDLCDSPTNIRDALFKAAAAVAENGHQNTVDEWIELDEVLTAAATHGHLNVVKFTVNHAREKNYTPVCAALYEPDALTQAILGQHDEMVEFLPQVAGEIEWDISKAYEAAASTDGKPLAEKLYGIYRYPGESGRAICLLSSHAEGTTKQ</sequence>
<evidence type="ECO:0000313" key="3">
    <source>
        <dbReference type="Proteomes" id="UP000053864"/>
    </source>
</evidence>
<evidence type="ECO:0000313" key="2">
    <source>
        <dbReference type="EMBL" id="ETL39992.1"/>
    </source>
</evidence>
<feature type="compositionally biased region" description="Basic and acidic residues" evidence="1">
    <location>
        <begin position="32"/>
        <end position="45"/>
    </location>
</feature>
<organism evidence="2 3">
    <name type="scientific">Phytophthora nicotianae</name>
    <name type="common">Potato buckeye rot agent</name>
    <name type="synonym">Phytophthora parasitica</name>
    <dbReference type="NCBI Taxonomy" id="4792"/>
    <lineage>
        <taxon>Eukaryota</taxon>
        <taxon>Sar</taxon>
        <taxon>Stramenopiles</taxon>
        <taxon>Oomycota</taxon>
        <taxon>Peronosporomycetes</taxon>
        <taxon>Peronosporales</taxon>
        <taxon>Peronosporaceae</taxon>
        <taxon>Phytophthora</taxon>
    </lineage>
</organism>